<dbReference type="OrthoDB" id="9135395at2"/>
<gene>
    <name evidence="1" type="ORF">C1949_14640</name>
</gene>
<protein>
    <submittedName>
        <fullName evidence="1">Uncharacterized protein</fullName>
    </submittedName>
</protein>
<dbReference type="EMBL" id="PPSK01000015">
    <property type="protein sequence ID" value="POB02077.1"/>
    <property type="molecule type" value="Genomic_DNA"/>
</dbReference>
<proteinExistence type="predicted"/>
<comment type="caution">
    <text evidence="1">The sequence shown here is derived from an EMBL/GenBank/DDBJ whole genome shotgun (WGS) entry which is preliminary data.</text>
</comment>
<evidence type="ECO:0000313" key="1">
    <source>
        <dbReference type="EMBL" id="POB02077.1"/>
    </source>
</evidence>
<accession>A0A2P4ESP9</accession>
<keyword evidence="2" id="KW-1185">Reference proteome</keyword>
<name>A0A2P4ESP9_9GAMM</name>
<organism evidence="1 2">
    <name type="scientific">Halopseudomonas oceani</name>
    <dbReference type="NCBI Taxonomy" id="1708783"/>
    <lineage>
        <taxon>Bacteria</taxon>
        <taxon>Pseudomonadati</taxon>
        <taxon>Pseudomonadota</taxon>
        <taxon>Gammaproteobacteria</taxon>
        <taxon>Pseudomonadales</taxon>
        <taxon>Pseudomonadaceae</taxon>
        <taxon>Halopseudomonas</taxon>
    </lineage>
</organism>
<reference evidence="1 2" key="1">
    <citation type="submission" date="2018-01" db="EMBL/GenBank/DDBJ databases">
        <title>Draft genome of the type strain Pseudomonas oceani DSM 100277 isolated from the deep water in Okinawa trough, northwestern Pacific Ocean.</title>
        <authorList>
            <person name="Gomila M."/>
            <person name="Mulet M."/>
            <person name="Garcia-Valdes E."/>
            <person name="Lalucat J."/>
        </authorList>
    </citation>
    <scope>NUCLEOTIDE SEQUENCE [LARGE SCALE GENOMIC DNA]</scope>
    <source>
        <strain evidence="1 2">DSM 100277</strain>
    </source>
</reference>
<evidence type="ECO:0000313" key="2">
    <source>
        <dbReference type="Proteomes" id="UP000243451"/>
    </source>
</evidence>
<sequence length="64" mass="7233">MPFPPSPTTYLCRQCSWRKRVRPTSDALAWGVDCFASCPQCGSDNLQITHHPKSRGPLAWIFGR</sequence>
<dbReference type="AlphaFoldDB" id="A0A2P4ESP9"/>
<dbReference type="Proteomes" id="UP000243451">
    <property type="component" value="Unassembled WGS sequence"/>
</dbReference>